<keyword evidence="4" id="KW-1185">Reference proteome</keyword>
<dbReference type="EMBL" id="SHNO01000001">
    <property type="protein sequence ID" value="MCX2977948.1"/>
    <property type="molecule type" value="Genomic_DNA"/>
</dbReference>
<comment type="caution">
    <text evidence="3">The sequence shown here is derived from an EMBL/GenBank/DDBJ whole genome shotgun (WGS) entry which is preliminary data.</text>
</comment>
<proteinExistence type="predicted"/>
<keyword evidence="3" id="KW-0808">Transferase</keyword>
<evidence type="ECO:0000313" key="4">
    <source>
        <dbReference type="Proteomes" id="UP001143304"/>
    </source>
</evidence>
<dbReference type="InterPro" id="IPR001206">
    <property type="entry name" value="Diacylglycerol_kinase_cat_dom"/>
</dbReference>
<keyword evidence="3" id="KW-0418">Kinase</keyword>
<gene>
    <name evidence="3" type="ORF">EYC82_11335</name>
</gene>
<dbReference type="Proteomes" id="UP001143304">
    <property type="component" value="Unassembled WGS sequence"/>
</dbReference>
<protein>
    <submittedName>
        <fullName evidence="3">Kinase</fullName>
    </submittedName>
</protein>
<feature type="domain" description="DAGKc" evidence="2">
    <location>
        <begin position="12"/>
        <end position="152"/>
    </location>
</feature>
<reference evidence="3" key="1">
    <citation type="submission" date="2019-02" db="EMBL/GenBank/DDBJ databases">
        <authorList>
            <person name="Li S.-H."/>
        </authorList>
    </citation>
    <scope>NUCLEOTIDE SEQUENCE</scope>
    <source>
        <strain evidence="3">IMCC11814</strain>
    </source>
</reference>
<organism evidence="3 4">
    <name type="scientific">Candidatus Marimicrobium litorale</name>
    <dbReference type="NCBI Taxonomy" id="2518991"/>
    <lineage>
        <taxon>Bacteria</taxon>
        <taxon>Pseudomonadati</taxon>
        <taxon>Pseudomonadota</taxon>
        <taxon>Gammaproteobacteria</taxon>
        <taxon>Cellvibrionales</taxon>
        <taxon>Halieaceae</taxon>
        <taxon>Marimicrobium</taxon>
    </lineage>
</organism>
<dbReference type="Gene3D" id="3.40.50.10330">
    <property type="entry name" value="Probable inorganic polyphosphate/atp-NAD kinase, domain 1"/>
    <property type="match status" value="1"/>
</dbReference>
<accession>A0ABT3T6Q1</accession>
<evidence type="ECO:0000259" key="2">
    <source>
        <dbReference type="PROSITE" id="PS50146"/>
    </source>
</evidence>
<feature type="region of interest" description="Disordered" evidence="1">
    <location>
        <begin position="1"/>
        <end position="23"/>
    </location>
</feature>
<name>A0ABT3T6Q1_9GAMM</name>
<dbReference type="SUPFAM" id="SSF111331">
    <property type="entry name" value="NAD kinase/diacylglycerol kinase-like"/>
    <property type="match status" value="1"/>
</dbReference>
<dbReference type="InterPro" id="IPR017438">
    <property type="entry name" value="ATP-NAD_kinase_N"/>
</dbReference>
<dbReference type="Pfam" id="PF00781">
    <property type="entry name" value="DAGK_cat"/>
    <property type="match status" value="1"/>
</dbReference>
<evidence type="ECO:0000256" key="1">
    <source>
        <dbReference type="SAM" id="MobiDB-lite"/>
    </source>
</evidence>
<dbReference type="InterPro" id="IPR016064">
    <property type="entry name" value="NAD/diacylglycerol_kinase_sf"/>
</dbReference>
<dbReference type="GO" id="GO:0016301">
    <property type="term" value="F:kinase activity"/>
    <property type="evidence" value="ECO:0007669"/>
    <property type="project" value="UniProtKB-KW"/>
</dbReference>
<dbReference type="PROSITE" id="PS50146">
    <property type="entry name" value="DAGK"/>
    <property type="match status" value="1"/>
</dbReference>
<evidence type="ECO:0000313" key="3">
    <source>
        <dbReference type="EMBL" id="MCX2977948.1"/>
    </source>
</evidence>
<sequence length="329" mass="35521">MSHPAATTRVRSAPGTVGLISNPSSGHNRGQFEHICKQIAQHPLIHHRITRSSADILNVLEEFAALDLKILAINGGDGTVSAILGELLEKRPLPALPQIALLPGGTANMNAGDIGVRGSLRKAVDRFCQWSTTQGAGGDIAKRALMRVVIEDSAAPRYGMFLGGGAVIHGTEYAHREIHSRGLRDDFSLALGTLRTVWGVLRDDPAFNRHITTTLTLDDGVPATHDSLILTLSTLHRLAFGMQPFWSDEPGSIRLTLMEQGCTRFARTFLSIVRGRPNSNAVPASGYHSHNADRITLQMSGNLNLDGELLDVDGQIAITASPELEFLRL</sequence>